<proteinExistence type="inferred from homology"/>
<name>A0ABS2GLV7_9FIRM</name>
<evidence type="ECO:0000256" key="5">
    <source>
        <dbReference type="ARBA" id="ARBA00022691"/>
    </source>
</evidence>
<keyword evidence="5 7" id="KW-0949">S-adenosyl-L-methionine</keyword>
<evidence type="ECO:0000313" key="9">
    <source>
        <dbReference type="Proteomes" id="UP000724149"/>
    </source>
</evidence>
<dbReference type="PANTHER" id="PTHR30481">
    <property type="entry name" value="DNA ADENINE METHYLASE"/>
    <property type="match status" value="1"/>
</dbReference>
<dbReference type="GO" id="GO:0009007">
    <property type="term" value="F:site-specific DNA-methyltransferase (adenine-specific) activity"/>
    <property type="evidence" value="ECO:0007669"/>
    <property type="project" value="UniProtKB-EC"/>
</dbReference>
<dbReference type="InterPro" id="IPR002052">
    <property type="entry name" value="DNA_methylase_N6_adenine_CS"/>
</dbReference>
<organism evidence="8 9">
    <name type="scientific">Hydrogenoanaerobacterium saccharovorans</name>
    <dbReference type="NCBI Taxonomy" id="474960"/>
    <lineage>
        <taxon>Bacteria</taxon>
        <taxon>Bacillati</taxon>
        <taxon>Bacillota</taxon>
        <taxon>Clostridia</taxon>
        <taxon>Eubacteriales</taxon>
        <taxon>Oscillospiraceae</taxon>
        <taxon>Hydrogenoanaerobacterium</taxon>
    </lineage>
</organism>
<comment type="similarity">
    <text evidence="1 7">Belongs to the N(4)/N(6)-methyltransferase family.</text>
</comment>
<dbReference type="EC" id="2.1.1.72" evidence="2 7"/>
<dbReference type="SUPFAM" id="SSF53335">
    <property type="entry name" value="S-adenosyl-L-methionine-dependent methyltransferases"/>
    <property type="match status" value="1"/>
</dbReference>
<evidence type="ECO:0000313" key="8">
    <source>
        <dbReference type="EMBL" id="MBM6923467.1"/>
    </source>
</evidence>
<dbReference type="EMBL" id="JACSNR010000006">
    <property type="protein sequence ID" value="MBM6923467.1"/>
    <property type="molecule type" value="Genomic_DNA"/>
</dbReference>
<accession>A0ABS2GLV7</accession>
<dbReference type="PANTHER" id="PTHR30481:SF3">
    <property type="entry name" value="DNA ADENINE METHYLASE"/>
    <property type="match status" value="1"/>
</dbReference>
<evidence type="ECO:0000256" key="1">
    <source>
        <dbReference type="ARBA" id="ARBA00006594"/>
    </source>
</evidence>
<gene>
    <name evidence="8" type="ORF">H9X81_07170</name>
</gene>
<keyword evidence="4 7" id="KW-0808">Transferase</keyword>
<dbReference type="InterPro" id="IPR029063">
    <property type="entry name" value="SAM-dependent_MTases_sf"/>
</dbReference>
<dbReference type="Gene3D" id="3.40.50.150">
    <property type="entry name" value="Vaccinia Virus protein VP39"/>
    <property type="match status" value="1"/>
</dbReference>
<dbReference type="InterPro" id="IPR012263">
    <property type="entry name" value="M_m6A_EcoRV"/>
</dbReference>
<dbReference type="Pfam" id="PF02086">
    <property type="entry name" value="MethyltransfD12"/>
    <property type="match status" value="1"/>
</dbReference>
<keyword evidence="9" id="KW-1185">Reference proteome</keyword>
<evidence type="ECO:0000256" key="4">
    <source>
        <dbReference type="ARBA" id="ARBA00022679"/>
    </source>
</evidence>
<dbReference type="InterPro" id="IPR012327">
    <property type="entry name" value="MeTrfase_D12"/>
</dbReference>
<dbReference type="PROSITE" id="PS00092">
    <property type="entry name" value="N6_MTASE"/>
    <property type="match status" value="1"/>
</dbReference>
<evidence type="ECO:0000256" key="2">
    <source>
        <dbReference type="ARBA" id="ARBA00011900"/>
    </source>
</evidence>
<evidence type="ECO:0000256" key="7">
    <source>
        <dbReference type="RuleBase" id="RU361257"/>
    </source>
</evidence>
<dbReference type="InterPro" id="IPR023095">
    <property type="entry name" value="Ade_MeTrfase_dom_2"/>
</dbReference>
<dbReference type="Proteomes" id="UP000724149">
    <property type="component" value="Unassembled WGS sequence"/>
</dbReference>
<sequence>MPQNRYIKSPLNYTGGKYRLLDRILPAFPRDYCRFVDLFAGGFNVGINVDAPVIYANDQITYLIGLYEFFRGTPAETILGLIRERIAEYELSDQNTEGYLALRREYNRTGRPIDLFVLTCYSFNHQIRFNQKHEFNIPFGRNRSAYNPSIEANLVRFVEALQQKDIRFSTRDFLSFDFSVLQPGDLVYCDPPYLISNGSYNDGRRGFKDWTPLEDRQLLDLLDELDRGGIRFALSNVFVHKGMTNEELIRWSQRYHVQRLEQNYANCSYHAKDRSGNTQEVLITNYLPPLSGE</sequence>
<dbReference type="GO" id="GO:0032259">
    <property type="term" value="P:methylation"/>
    <property type="evidence" value="ECO:0007669"/>
    <property type="project" value="UniProtKB-KW"/>
</dbReference>
<keyword evidence="3 7" id="KW-0489">Methyltransferase</keyword>
<dbReference type="NCBIfam" id="TIGR00571">
    <property type="entry name" value="dam"/>
    <property type="match status" value="1"/>
</dbReference>
<evidence type="ECO:0000256" key="3">
    <source>
        <dbReference type="ARBA" id="ARBA00022603"/>
    </source>
</evidence>
<protein>
    <recommendedName>
        <fullName evidence="2 7">Site-specific DNA-methyltransferase (adenine-specific)</fullName>
        <ecNumber evidence="2 7">2.1.1.72</ecNumber>
    </recommendedName>
</protein>
<comment type="catalytic activity">
    <reaction evidence="6 7">
        <text>a 2'-deoxyadenosine in DNA + S-adenosyl-L-methionine = an N(6)-methyl-2'-deoxyadenosine in DNA + S-adenosyl-L-homocysteine + H(+)</text>
        <dbReference type="Rhea" id="RHEA:15197"/>
        <dbReference type="Rhea" id="RHEA-COMP:12418"/>
        <dbReference type="Rhea" id="RHEA-COMP:12419"/>
        <dbReference type="ChEBI" id="CHEBI:15378"/>
        <dbReference type="ChEBI" id="CHEBI:57856"/>
        <dbReference type="ChEBI" id="CHEBI:59789"/>
        <dbReference type="ChEBI" id="CHEBI:90615"/>
        <dbReference type="ChEBI" id="CHEBI:90616"/>
        <dbReference type="EC" id="2.1.1.72"/>
    </reaction>
</comment>
<dbReference type="PIRSF" id="PIRSF000398">
    <property type="entry name" value="M_m6A_EcoRV"/>
    <property type="match status" value="1"/>
</dbReference>
<evidence type="ECO:0000256" key="6">
    <source>
        <dbReference type="ARBA" id="ARBA00047942"/>
    </source>
</evidence>
<dbReference type="PRINTS" id="PR00505">
    <property type="entry name" value="D12N6MTFRASE"/>
</dbReference>
<reference evidence="8 9" key="1">
    <citation type="journal article" date="2021" name="Sci. Rep.">
        <title>The distribution of antibiotic resistance genes in chicken gut microbiota commensals.</title>
        <authorList>
            <person name="Juricova H."/>
            <person name="Matiasovicova J."/>
            <person name="Kubasova T."/>
            <person name="Cejkova D."/>
            <person name="Rychlik I."/>
        </authorList>
    </citation>
    <scope>NUCLEOTIDE SEQUENCE [LARGE SCALE GENOMIC DNA]</scope>
    <source>
        <strain evidence="8 9">An564</strain>
    </source>
</reference>
<dbReference type="Gene3D" id="1.10.1020.10">
    <property type="entry name" value="Adenine-specific Methyltransferase, Domain 2"/>
    <property type="match status" value="1"/>
</dbReference>
<comment type="caution">
    <text evidence="8">The sequence shown here is derived from an EMBL/GenBank/DDBJ whole genome shotgun (WGS) entry which is preliminary data.</text>
</comment>